<dbReference type="Pfam" id="PF00153">
    <property type="entry name" value="Mito_carr"/>
    <property type="match status" value="3"/>
</dbReference>
<dbReference type="PROSITE" id="PS50920">
    <property type="entry name" value="SOLCAR"/>
    <property type="match status" value="3"/>
</dbReference>
<organism evidence="15 16">
    <name type="scientific">Panicum miliaceum</name>
    <name type="common">Proso millet</name>
    <name type="synonym">Broomcorn millet</name>
    <dbReference type="NCBI Taxonomy" id="4540"/>
    <lineage>
        <taxon>Eukaryota</taxon>
        <taxon>Viridiplantae</taxon>
        <taxon>Streptophyta</taxon>
        <taxon>Embryophyta</taxon>
        <taxon>Tracheophyta</taxon>
        <taxon>Spermatophyta</taxon>
        <taxon>Magnoliopsida</taxon>
        <taxon>Liliopsida</taxon>
        <taxon>Poales</taxon>
        <taxon>Poaceae</taxon>
        <taxon>PACMAD clade</taxon>
        <taxon>Panicoideae</taxon>
        <taxon>Panicodae</taxon>
        <taxon>Paniceae</taxon>
        <taxon>Panicinae</taxon>
        <taxon>Panicum</taxon>
        <taxon>Panicum sect. Panicum</taxon>
    </lineage>
</organism>
<sequence>MSSRGRVEACESWRPPRSHGGAGPQPVLLRAGPRLPAFASLSVREGGEAAAVAKAVEEAVVARAGEGREEQRAAGAEEARGRKERGRLPPAAQLVGHPLALLALVPHGAALFAAGAAAGAAAKTVTAPLDRVKILMQTHSVRVAGESAKKAVGFLEAIADIGKEEGLKGYWKGNLPQVIRIIPYSAVQLFSYEVYKKIFRRKDGELSVFGRLAAGACAGMTSTLVTYPLDVLRLRLAVQSGHSTMSQVALNMLREEGLASFYGGLGPSLIGIAPYIAVNFCVFDLMKKSVPEKYKNRPETSLATALLSATFATLMCYPLDTVRRQMQMKGTPYNTIFDGIPGIVERDGLVGLYRGFVPNALKNLPNSSIKLTAFDTVKTLLATGQKELDKLIQENEEKTS</sequence>
<dbReference type="PRINTS" id="PR00926">
    <property type="entry name" value="MITOCARRIER"/>
</dbReference>
<dbReference type="GO" id="GO:0009941">
    <property type="term" value="C:chloroplast envelope"/>
    <property type="evidence" value="ECO:0007669"/>
    <property type="project" value="UniProtKB-SubCell"/>
</dbReference>
<keyword evidence="8" id="KW-0809">Transit peptide</keyword>
<dbReference type="STRING" id="4540.A0A3L6SKR2"/>
<evidence type="ECO:0000313" key="16">
    <source>
        <dbReference type="Proteomes" id="UP000275267"/>
    </source>
</evidence>
<keyword evidence="16" id="KW-1185">Reference proteome</keyword>
<dbReference type="GO" id="GO:0055085">
    <property type="term" value="P:transmembrane transport"/>
    <property type="evidence" value="ECO:0007669"/>
    <property type="project" value="InterPro"/>
</dbReference>
<evidence type="ECO:0000256" key="5">
    <source>
        <dbReference type="ARBA" id="ARBA00022640"/>
    </source>
</evidence>
<evidence type="ECO:0000256" key="6">
    <source>
        <dbReference type="ARBA" id="ARBA00022692"/>
    </source>
</evidence>
<dbReference type="FunFam" id="1.50.40.10:FF:000042">
    <property type="entry name" value="Envelope ADP,ATP carrier protein"/>
    <property type="match status" value="1"/>
</dbReference>
<evidence type="ECO:0000256" key="9">
    <source>
        <dbReference type="ARBA" id="ARBA00022989"/>
    </source>
</evidence>
<keyword evidence="3 12" id="KW-0813">Transport</keyword>
<dbReference type="AlphaFoldDB" id="A0A3L6SKR2"/>
<dbReference type="InterPro" id="IPR018108">
    <property type="entry name" value="MCP_transmembrane"/>
</dbReference>
<dbReference type="InterPro" id="IPR023395">
    <property type="entry name" value="MCP_dom_sf"/>
</dbReference>
<evidence type="ECO:0000256" key="13">
    <source>
        <dbReference type="SAM" id="MobiDB-lite"/>
    </source>
</evidence>
<proteinExistence type="inferred from homology"/>
<evidence type="ECO:0000256" key="1">
    <source>
        <dbReference type="ARBA" id="ARBA00004119"/>
    </source>
</evidence>
<evidence type="ECO:0000256" key="4">
    <source>
        <dbReference type="ARBA" id="ARBA00022528"/>
    </source>
</evidence>
<evidence type="ECO:0000256" key="11">
    <source>
        <dbReference type="PROSITE-ProRule" id="PRU00282"/>
    </source>
</evidence>
<dbReference type="GO" id="GO:0015748">
    <property type="term" value="P:organophosphate ester transport"/>
    <property type="evidence" value="ECO:0007669"/>
    <property type="project" value="UniProtKB-ARBA"/>
</dbReference>
<keyword evidence="7" id="KW-0677">Repeat</keyword>
<keyword evidence="10 11" id="KW-0472">Membrane</keyword>
<dbReference type="Gene3D" id="1.50.40.10">
    <property type="entry name" value="Mitochondrial carrier domain"/>
    <property type="match status" value="1"/>
</dbReference>
<dbReference type="InterPro" id="IPR002067">
    <property type="entry name" value="MCP"/>
</dbReference>
<dbReference type="PANTHER" id="PTHR24089">
    <property type="entry name" value="SOLUTE CARRIER FAMILY 25"/>
    <property type="match status" value="1"/>
</dbReference>
<comment type="caution">
    <text evidence="15">The sequence shown here is derived from an EMBL/GenBank/DDBJ whole genome shotgun (WGS) entry which is preliminary data.</text>
</comment>
<gene>
    <name evidence="15" type="ORF">C2845_PM07G05830</name>
</gene>
<keyword evidence="9 14" id="KW-1133">Transmembrane helix</keyword>
<comment type="subcellular location">
    <subcellularLocation>
        <location evidence="2">Membrane</location>
        <topology evidence="2">Multi-pass membrane protein</topology>
    </subcellularLocation>
    <subcellularLocation>
        <location evidence="1">Plastid</location>
        <location evidence="1">Chloroplast envelope</location>
    </subcellularLocation>
</comment>
<dbReference type="Proteomes" id="UP000275267">
    <property type="component" value="Unassembled WGS sequence"/>
</dbReference>
<reference evidence="16" key="1">
    <citation type="journal article" date="2019" name="Nat. Commun.">
        <title>The genome of broomcorn millet.</title>
        <authorList>
            <person name="Zou C."/>
            <person name="Miki D."/>
            <person name="Li D."/>
            <person name="Tang Q."/>
            <person name="Xiao L."/>
            <person name="Rajput S."/>
            <person name="Deng P."/>
            <person name="Jia W."/>
            <person name="Huang R."/>
            <person name="Zhang M."/>
            <person name="Sun Y."/>
            <person name="Hu J."/>
            <person name="Fu X."/>
            <person name="Schnable P.S."/>
            <person name="Li F."/>
            <person name="Zhang H."/>
            <person name="Feng B."/>
            <person name="Zhu X."/>
            <person name="Liu R."/>
            <person name="Schnable J.C."/>
            <person name="Zhu J.-K."/>
            <person name="Zhang H."/>
        </authorList>
    </citation>
    <scope>NUCLEOTIDE SEQUENCE [LARGE SCALE GENOMIC DNA]</scope>
</reference>
<keyword evidence="5" id="KW-0934">Plastid</keyword>
<feature type="compositionally biased region" description="Basic and acidic residues" evidence="13">
    <location>
        <begin position="1"/>
        <end position="11"/>
    </location>
</feature>
<keyword evidence="4" id="KW-0150">Chloroplast</keyword>
<feature type="region of interest" description="Disordered" evidence="13">
    <location>
        <begin position="63"/>
        <end position="88"/>
    </location>
</feature>
<name>A0A3L6SKR2_PANMI</name>
<feature type="transmembrane region" description="Helical" evidence="14">
    <location>
        <begin position="300"/>
        <end position="319"/>
    </location>
</feature>
<dbReference type="SUPFAM" id="SSF103506">
    <property type="entry name" value="Mitochondrial carrier"/>
    <property type="match status" value="1"/>
</dbReference>
<feature type="repeat" description="Solcar" evidence="11">
    <location>
        <begin position="296"/>
        <end position="380"/>
    </location>
</feature>
<feature type="repeat" description="Solcar" evidence="11">
    <location>
        <begin position="206"/>
        <end position="289"/>
    </location>
</feature>
<protein>
    <submittedName>
        <fullName evidence="15">Envelope ADP,ATP carrier protein, chloroplastic</fullName>
    </submittedName>
</protein>
<evidence type="ECO:0000256" key="8">
    <source>
        <dbReference type="ARBA" id="ARBA00022946"/>
    </source>
</evidence>
<dbReference type="EMBL" id="PQIB02000004">
    <property type="protein sequence ID" value="RLN23186.1"/>
    <property type="molecule type" value="Genomic_DNA"/>
</dbReference>
<evidence type="ECO:0000256" key="7">
    <source>
        <dbReference type="ARBA" id="ARBA00022737"/>
    </source>
</evidence>
<feature type="region of interest" description="Disordered" evidence="13">
    <location>
        <begin position="1"/>
        <end position="28"/>
    </location>
</feature>
<feature type="repeat" description="Solcar" evidence="11">
    <location>
        <begin position="106"/>
        <end position="198"/>
    </location>
</feature>
<dbReference type="OrthoDB" id="270584at2759"/>
<evidence type="ECO:0000313" key="15">
    <source>
        <dbReference type="EMBL" id="RLN23186.1"/>
    </source>
</evidence>
<dbReference type="GO" id="GO:0016020">
    <property type="term" value="C:membrane"/>
    <property type="evidence" value="ECO:0007669"/>
    <property type="project" value="UniProtKB-SubCell"/>
</dbReference>
<keyword evidence="6 11" id="KW-0812">Transmembrane</keyword>
<evidence type="ECO:0000256" key="3">
    <source>
        <dbReference type="ARBA" id="ARBA00022448"/>
    </source>
</evidence>
<accession>A0A3L6SKR2</accession>
<evidence type="ECO:0000256" key="2">
    <source>
        <dbReference type="ARBA" id="ARBA00004141"/>
    </source>
</evidence>
<comment type="similarity">
    <text evidence="12">Belongs to the mitochondrial carrier (TC 2.A.29) family.</text>
</comment>
<evidence type="ECO:0000256" key="14">
    <source>
        <dbReference type="SAM" id="Phobius"/>
    </source>
</evidence>
<feature type="compositionally biased region" description="Basic and acidic residues" evidence="13">
    <location>
        <begin position="65"/>
        <end position="81"/>
    </location>
</feature>
<evidence type="ECO:0000256" key="10">
    <source>
        <dbReference type="ARBA" id="ARBA00023136"/>
    </source>
</evidence>
<feature type="transmembrane region" description="Helical" evidence="14">
    <location>
        <begin position="261"/>
        <end position="280"/>
    </location>
</feature>
<dbReference type="GO" id="GO:0015711">
    <property type="term" value="P:organic anion transport"/>
    <property type="evidence" value="ECO:0007669"/>
    <property type="project" value="UniProtKB-ARBA"/>
</dbReference>
<evidence type="ECO:0000256" key="12">
    <source>
        <dbReference type="RuleBase" id="RU000488"/>
    </source>
</evidence>